<name>A0A9N9QIS5_9CUCU</name>
<dbReference type="PANTHER" id="PTHR46540:SF1">
    <property type="entry name" value="TETRATRICOPEPTIDE REPEAT PROTEIN 12"/>
    <property type="match status" value="1"/>
</dbReference>
<dbReference type="GO" id="GO:0007288">
    <property type="term" value="P:sperm axoneme assembly"/>
    <property type="evidence" value="ECO:0007669"/>
    <property type="project" value="TreeGrafter"/>
</dbReference>
<evidence type="ECO:0000313" key="1">
    <source>
        <dbReference type="EMBL" id="CAG9766920.1"/>
    </source>
</evidence>
<dbReference type="InterPro" id="IPR019734">
    <property type="entry name" value="TPR_rpt"/>
</dbReference>
<reference evidence="1" key="1">
    <citation type="submission" date="2022-01" db="EMBL/GenBank/DDBJ databases">
        <authorList>
            <person name="King R."/>
        </authorList>
    </citation>
    <scope>NUCLEOTIDE SEQUENCE</scope>
</reference>
<dbReference type="EMBL" id="OU892279">
    <property type="protein sequence ID" value="CAG9766920.1"/>
    <property type="molecule type" value="Genomic_DNA"/>
</dbReference>
<dbReference type="Pfam" id="PF13414">
    <property type="entry name" value="TPR_11"/>
    <property type="match status" value="1"/>
</dbReference>
<dbReference type="SUPFAM" id="SSF48452">
    <property type="entry name" value="TPR-like"/>
    <property type="match status" value="1"/>
</dbReference>
<proteinExistence type="predicted"/>
<dbReference type="Pfam" id="PF13181">
    <property type="entry name" value="TPR_8"/>
    <property type="match status" value="1"/>
</dbReference>
<dbReference type="GO" id="GO:0005737">
    <property type="term" value="C:cytoplasm"/>
    <property type="evidence" value="ECO:0007669"/>
    <property type="project" value="TreeGrafter"/>
</dbReference>
<dbReference type="SMART" id="SM00028">
    <property type="entry name" value="TPR"/>
    <property type="match status" value="3"/>
</dbReference>
<evidence type="ECO:0008006" key="3">
    <source>
        <dbReference type="Google" id="ProtNLM"/>
    </source>
</evidence>
<accession>A0A9N9QIS5</accession>
<dbReference type="OrthoDB" id="2017782at2759"/>
<keyword evidence="2" id="KW-1185">Reference proteome</keyword>
<dbReference type="InterPro" id="IPR011990">
    <property type="entry name" value="TPR-like_helical_dom_sf"/>
</dbReference>
<dbReference type="Gene3D" id="1.25.40.10">
    <property type="entry name" value="Tetratricopeptide repeat domain"/>
    <property type="match status" value="1"/>
</dbReference>
<organism evidence="1 2">
    <name type="scientific">Ceutorhynchus assimilis</name>
    <name type="common">cabbage seed weevil</name>
    <dbReference type="NCBI Taxonomy" id="467358"/>
    <lineage>
        <taxon>Eukaryota</taxon>
        <taxon>Metazoa</taxon>
        <taxon>Ecdysozoa</taxon>
        <taxon>Arthropoda</taxon>
        <taxon>Hexapoda</taxon>
        <taxon>Insecta</taxon>
        <taxon>Pterygota</taxon>
        <taxon>Neoptera</taxon>
        <taxon>Endopterygota</taxon>
        <taxon>Coleoptera</taxon>
        <taxon>Polyphaga</taxon>
        <taxon>Cucujiformia</taxon>
        <taxon>Curculionidae</taxon>
        <taxon>Ceutorhynchinae</taxon>
        <taxon>Ceutorhynchus</taxon>
    </lineage>
</organism>
<sequence length="244" mass="28532">MEKQKEIIENKLSDDMGKMGEEFNNFMHKVTEVDGIIKKLTSKDKDLQAIGDQEAKLYLREETVLDDIDGETISLKVTNDRTIVNKIAQESGNPNEMSKDSFMAEVERDADQRYKDRLIRTEKMETFKKQATLAFRRKEFEKALVLYNKAIEQIKDSPLLYNNRALTYIKLGFPDKAKSDLENWALKLNEDCLKSWLLLAKINYLSGDEEESKKCVLEAKKRNPKEIDFIEDYMKTMYKESRKS</sequence>
<dbReference type="GO" id="GO:0005813">
    <property type="term" value="C:centrosome"/>
    <property type="evidence" value="ECO:0007669"/>
    <property type="project" value="TreeGrafter"/>
</dbReference>
<gene>
    <name evidence="1" type="ORF">CEUTPL_LOCUS7491</name>
</gene>
<evidence type="ECO:0000313" key="2">
    <source>
        <dbReference type="Proteomes" id="UP001152799"/>
    </source>
</evidence>
<dbReference type="Proteomes" id="UP001152799">
    <property type="component" value="Chromosome 3"/>
</dbReference>
<dbReference type="AlphaFoldDB" id="A0A9N9QIS5"/>
<dbReference type="InterPro" id="IPR043195">
    <property type="entry name" value="TTC12"/>
</dbReference>
<dbReference type="PANTHER" id="PTHR46540">
    <property type="entry name" value="TETRATRICOPEPTIDE REPEAT PROTEIN 12"/>
    <property type="match status" value="1"/>
</dbReference>
<dbReference type="GO" id="GO:0070286">
    <property type="term" value="P:axonemal dynein complex assembly"/>
    <property type="evidence" value="ECO:0007669"/>
    <property type="project" value="TreeGrafter"/>
</dbReference>
<protein>
    <recommendedName>
        <fullName evidence="3">Tetratricopeptide repeat protein 12</fullName>
    </recommendedName>
</protein>